<dbReference type="InterPro" id="IPR036852">
    <property type="entry name" value="Peptidase_S8/S53_dom_sf"/>
</dbReference>
<name>A0A8H7R132_9FUNG</name>
<evidence type="ECO:0000313" key="8">
    <source>
        <dbReference type="EMBL" id="KAG2202308.1"/>
    </source>
</evidence>
<dbReference type="GO" id="GO:0005615">
    <property type="term" value="C:extracellular space"/>
    <property type="evidence" value="ECO:0007669"/>
    <property type="project" value="TreeGrafter"/>
</dbReference>
<proteinExistence type="inferred from homology"/>
<dbReference type="PROSITE" id="PS00136">
    <property type="entry name" value="SUBTILASE_ASP"/>
    <property type="match status" value="1"/>
</dbReference>
<feature type="domain" description="Peptidase S8/S53" evidence="7">
    <location>
        <begin position="130"/>
        <end position="350"/>
    </location>
</feature>
<evidence type="ECO:0000313" key="9">
    <source>
        <dbReference type="Proteomes" id="UP000603453"/>
    </source>
</evidence>
<dbReference type="InterPro" id="IPR023828">
    <property type="entry name" value="Peptidase_S8_Ser-AS"/>
</dbReference>
<dbReference type="Proteomes" id="UP000603453">
    <property type="component" value="Unassembled WGS sequence"/>
</dbReference>
<dbReference type="GO" id="GO:0006508">
    <property type="term" value="P:proteolysis"/>
    <property type="evidence" value="ECO:0007669"/>
    <property type="project" value="UniProtKB-KW"/>
</dbReference>
<dbReference type="OrthoDB" id="206201at2759"/>
<feature type="active site" description="Charge relay system" evidence="5">
    <location>
        <position position="323"/>
    </location>
</feature>
<evidence type="ECO:0000256" key="2">
    <source>
        <dbReference type="ARBA" id="ARBA00022670"/>
    </source>
</evidence>
<organism evidence="8 9">
    <name type="scientific">Mucor saturninus</name>
    <dbReference type="NCBI Taxonomy" id="64648"/>
    <lineage>
        <taxon>Eukaryota</taxon>
        <taxon>Fungi</taxon>
        <taxon>Fungi incertae sedis</taxon>
        <taxon>Mucoromycota</taxon>
        <taxon>Mucoromycotina</taxon>
        <taxon>Mucoromycetes</taxon>
        <taxon>Mucorales</taxon>
        <taxon>Mucorineae</taxon>
        <taxon>Mucoraceae</taxon>
        <taxon>Mucor</taxon>
    </lineage>
</organism>
<evidence type="ECO:0000256" key="4">
    <source>
        <dbReference type="ARBA" id="ARBA00022825"/>
    </source>
</evidence>
<dbReference type="EMBL" id="JAEPRD010000062">
    <property type="protein sequence ID" value="KAG2202308.1"/>
    <property type="molecule type" value="Genomic_DNA"/>
</dbReference>
<dbReference type="AlphaFoldDB" id="A0A8H7R132"/>
<evidence type="ECO:0000256" key="1">
    <source>
        <dbReference type="ARBA" id="ARBA00011073"/>
    </source>
</evidence>
<protein>
    <recommendedName>
        <fullName evidence="7">Peptidase S8/S53 domain-containing protein</fullName>
    </recommendedName>
</protein>
<gene>
    <name evidence="8" type="ORF">INT47_010756</name>
</gene>
<accession>A0A8H7R132</accession>
<evidence type="ECO:0000256" key="3">
    <source>
        <dbReference type="ARBA" id="ARBA00022801"/>
    </source>
</evidence>
<dbReference type="CDD" id="cd04077">
    <property type="entry name" value="Peptidases_S8_PCSK9_ProteinaseK_like"/>
    <property type="match status" value="1"/>
</dbReference>
<dbReference type="FunFam" id="3.40.50.200:FF:000014">
    <property type="entry name" value="Proteinase K"/>
    <property type="match status" value="1"/>
</dbReference>
<dbReference type="InterPro" id="IPR034193">
    <property type="entry name" value="PCSK9_ProteinaseK-like"/>
</dbReference>
<dbReference type="PANTHER" id="PTHR43806:SF66">
    <property type="entry name" value="SERIN ENDOPEPTIDASE"/>
    <property type="match status" value="1"/>
</dbReference>
<evidence type="ECO:0000256" key="6">
    <source>
        <dbReference type="RuleBase" id="RU003355"/>
    </source>
</evidence>
<keyword evidence="4 5" id="KW-0720">Serine protease</keyword>
<dbReference type="SUPFAM" id="SSF52743">
    <property type="entry name" value="Subtilisin-like"/>
    <property type="match status" value="1"/>
</dbReference>
<feature type="active site" description="Charge relay system" evidence="5">
    <location>
        <position position="169"/>
    </location>
</feature>
<dbReference type="PROSITE" id="PS00137">
    <property type="entry name" value="SUBTILASE_HIS"/>
    <property type="match status" value="1"/>
</dbReference>
<dbReference type="Gene3D" id="3.40.50.200">
    <property type="entry name" value="Peptidase S8/S53 domain"/>
    <property type="match status" value="1"/>
</dbReference>
<comment type="caution">
    <text evidence="8">The sequence shown here is derived from an EMBL/GenBank/DDBJ whole genome shotgun (WGS) entry which is preliminary data.</text>
</comment>
<keyword evidence="2 5" id="KW-0645">Protease</keyword>
<dbReference type="Pfam" id="PF00082">
    <property type="entry name" value="Peptidase_S8"/>
    <property type="match status" value="1"/>
</dbReference>
<feature type="active site" description="Charge relay system" evidence="5">
    <location>
        <position position="137"/>
    </location>
</feature>
<dbReference type="InterPro" id="IPR023827">
    <property type="entry name" value="Peptidase_S8_Asp-AS"/>
</dbReference>
<dbReference type="GO" id="GO:0004252">
    <property type="term" value="F:serine-type endopeptidase activity"/>
    <property type="evidence" value="ECO:0007669"/>
    <property type="project" value="UniProtKB-UniRule"/>
</dbReference>
<reference evidence="8" key="1">
    <citation type="submission" date="2020-12" db="EMBL/GenBank/DDBJ databases">
        <title>Metabolic potential, ecology and presence of endohyphal bacteria is reflected in genomic diversity of Mucoromycotina.</title>
        <authorList>
            <person name="Muszewska A."/>
            <person name="Okrasinska A."/>
            <person name="Steczkiewicz K."/>
            <person name="Drgas O."/>
            <person name="Orlowska M."/>
            <person name="Perlinska-Lenart U."/>
            <person name="Aleksandrzak-Piekarczyk T."/>
            <person name="Szatraj K."/>
            <person name="Zielenkiewicz U."/>
            <person name="Pilsyk S."/>
            <person name="Malc E."/>
            <person name="Mieczkowski P."/>
            <person name="Kruszewska J.S."/>
            <person name="Biernat P."/>
            <person name="Pawlowska J."/>
        </authorList>
    </citation>
    <scope>NUCLEOTIDE SEQUENCE</scope>
    <source>
        <strain evidence="8">WA0000017839</strain>
    </source>
</reference>
<dbReference type="InterPro" id="IPR000209">
    <property type="entry name" value="Peptidase_S8/S53_dom"/>
</dbReference>
<dbReference type="InterPro" id="IPR015500">
    <property type="entry name" value="Peptidase_S8_subtilisin-rel"/>
</dbReference>
<evidence type="ECO:0000259" key="7">
    <source>
        <dbReference type="Pfam" id="PF00082"/>
    </source>
</evidence>
<evidence type="ECO:0000256" key="5">
    <source>
        <dbReference type="PROSITE-ProRule" id="PRU01240"/>
    </source>
</evidence>
<dbReference type="PRINTS" id="PR00723">
    <property type="entry name" value="SUBTILISIN"/>
</dbReference>
<dbReference type="PROSITE" id="PS00138">
    <property type="entry name" value="SUBTILASE_SER"/>
    <property type="match status" value="1"/>
</dbReference>
<dbReference type="PROSITE" id="PS51892">
    <property type="entry name" value="SUBTILASE"/>
    <property type="match status" value="1"/>
</dbReference>
<comment type="similarity">
    <text evidence="1 5 6">Belongs to the peptidase S8 family.</text>
</comment>
<dbReference type="InterPro" id="IPR050131">
    <property type="entry name" value="Peptidase_S8_subtilisin-like"/>
</dbReference>
<dbReference type="PANTHER" id="PTHR43806">
    <property type="entry name" value="PEPTIDASE S8"/>
    <property type="match status" value="1"/>
</dbReference>
<sequence>MLLAHHRDYLSSVRKGSQLNDWFSAAAVEKEMSLDHIDIGPDFVAVAGVFSDHAFLEYLHGQASVDYVEENQIFKSTLVRPQLEEENVYQKESIGTLRSSRPANWGLARINRRERGILDEYAFDTMAGVGVDVFVLDTGVYADHLDFDGRASHSANMVANEDNMDMGGHGTHVSGKIAGTEYGVAKGANIRSVKILNKVGDGSTSGLLKGIVHVIQTATPGKSLVNLSLSGPKSRLLDDAIDSLVLKYNVPVFAAAGNAGTDACFYSPSSNENVFAVGAIDINDVVPGYSNVGSCVDIYAPGSNIVSTYIGGIDSSKSMDGTSMASPHVAGIAANLMSKNYYSSAQELYDDIRSIATKDSVHFVSSKSSSPNNNVLAYNQV</sequence>
<keyword evidence="3 5" id="KW-0378">Hydrolase</keyword>
<dbReference type="InterPro" id="IPR022398">
    <property type="entry name" value="Peptidase_S8_His-AS"/>
</dbReference>
<keyword evidence="9" id="KW-1185">Reference proteome</keyword>